<organism evidence="1 2">
    <name type="scientific">Lentinus tigrinus ALCF2SS1-6</name>
    <dbReference type="NCBI Taxonomy" id="1328759"/>
    <lineage>
        <taxon>Eukaryota</taxon>
        <taxon>Fungi</taxon>
        <taxon>Dikarya</taxon>
        <taxon>Basidiomycota</taxon>
        <taxon>Agaricomycotina</taxon>
        <taxon>Agaricomycetes</taxon>
        <taxon>Polyporales</taxon>
        <taxon>Polyporaceae</taxon>
        <taxon>Lentinus</taxon>
    </lineage>
</organism>
<sequence length="86" mass="9715">RSVVSHNIYRLITRGLVRFASAQKSPEQIKDEYPVEDTELPVEPNEFADDSYWVEVINGLWGDLQSEYVASSSSCHPPFPVLHIPG</sequence>
<evidence type="ECO:0000313" key="1">
    <source>
        <dbReference type="EMBL" id="RPD57866.1"/>
    </source>
</evidence>
<reference evidence="1" key="1">
    <citation type="journal article" date="2018" name="Genome Biol. Evol.">
        <title>Genomics and development of Lentinus tigrinus, a white-rot wood-decaying mushroom with dimorphic fruiting bodies.</title>
        <authorList>
            <person name="Wu B."/>
            <person name="Xu Z."/>
            <person name="Knudson A."/>
            <person name="Carlson A."/>
            <person name="Chen N."/>
            <person name="Kovaka S."/>
            <person name="LaButti K."/>
            <person name="Lipzen A."/>
            <person name="Pennachio C."/>
            <person name="Riley R."/>
            <person name="Schakwitz W."/>
            <person name="Umezawa K."/>
            <person name="Ohm R.A."/>
            <person name="Grigoriev I.V."/>
            <person name="Nagy L.G."/>
            <person name="Gibbons J."/>
            <person name="Hibbett D."/>
        </authorList>
    </citation>
    <scope>NUCLEOTIDE SEQUENCE [LARGE SCALE GENOMIC DNA]</scope>
    <source>
        <strain evidence="1">ALCF2SS1-6</strain>
    </source>
</reference>
<gene>
    <name evidence="1" type="ORF">L227DRAFT_551338</name>
</gene>
<evidence type="ECO:0000313" key="2">
    <source>
        <dbReference type="Proteomes" id="UP000313359"/>
    </source>
</evidence>
<keyword evidence="2" id="KW-1185">Reference proteome</keyword>
<dbReference type="AlphaFoldDB" id="A0A5C2S958"/>
<dbReference type="Proteomes" id="UP000313359">
    <property type="component" value="Unassembled WGS sequence"/>
</dbReference>
<dbReference type="EMBL" id="ML122278">
    <property type="protein sequence ID" value="RPD57866.1"/>
    <property type="molecule type" value="Genomic_DNA"/>
</dbReference>
<accession>A0A5C2S958</accession>
<proteinExistence type="predicted"/>
<name>A0A5C2S958_9APHY</name>
<feature type="non-terminal residue" evidence="1">
    <location>
        <position position="1"/>
    </location>
</feature>
<protein>
    <submittedName>
        <fullName evidence="1">Uncharacterized protein</fullName>
    </submittedName>
</protein>